<evidence type="ECO:0000256" key="1">
    <source>
        <dbReference type="ARBA" id="ARBA00008987"/>
    </source>
</evidence>
<dbReference type="FunFam" id="3.40.30.10:FF:000001">
    <property type="entry name" value="Thioredoxin"/>
    <property type="match status" value="1"/>
</dbReference>
<dbReference type="InterPro" id="IPR017937">
    <property type="entry name" value="Thioredoxin_CS"/>
</dbReference>
<feature type="site" description="Contributes to redox potential value" evidence="7">
    <location>
        <position position="25"/>
    </location>
</feature>
<feature type="site" description="Contributes to redox potential value" evidence="7">
    <location>
        <position position="24"/>
    </location>
</feature>
<comment type="caution">
    <text evidence="10">The sequence shown here is derived from an EMBL/GenBank/DDBJ whole genome shotgun (WGS) entry which is preliminary data.</text>
</comment>
<dbReference type="Proteomes" id="UP000033121">
    <property type="component" value="Unassembled WGS sequence"/>
</dbReference>
<comment type="similarity">
    <text evidence="1">Belongs to the thioredoxin family.</text>
</comment>
<dbReference type="RefSeq" id="WP_046369684.1">
    <property type="nucleotide sequence ID" value="NZ_BBWV01000002.1"/>
</dbReference>
<dbReference type="PRINTS" id="PR00421">
    <property type="entry name" value="THIOREDOXIN"/>
</dbReference>
<evidence type="ECO:0000256" key="2">
    <source>
        <dbReference type="ARBA" id="ARBA00022448"/>
    </source>
</evidence>
<dbReference type="AlphaFoldDB" id="A0A0E9N2I9"/>
<dbReference type="EMBL" id="BBWV01000002">
    <property type="protein sequence ID" value="GAO43861.1"/>
    <property type="molecule type" value="Genomic_DNA"/>
</dbReference>
<dbReference type="InterPro" id="IPR005746">
    <property type="entry name" value="Thioredoxin"/>
</dbReference>
<dbReference type="PROSITE" id="PS00194">
    <property type="entry name" value="THIOREDOXIN_1"/>
    <property type="match status" value="1"/>
</dbReference>
<dbReference type="PANTHER" id="PTHR45663:SF11">
    <property type="entry name" value="GEO12009P1"/>
    <property type="match status" value="1"/>
</dbReference>
<name>A0A0E9N2I9_9BACT</name>
<accession>A0A0E9N2I9</accession>
<dbReference type="PROSITE" id="PS51352">
    <property type="entry name" value="THIOREDOXIN_2"/>
    <property type="match status" value="1"/>
</dbReference>
<keyword evidence="3" id="KW-0249">Electron transport</keyword>
<proteinExistence type="inferred from homology"/>
<keyword evidence="4 8" id="KW-1015">Disulfide bond</keyword>
<evidence type="ECO:0000256" key="3">
    <source>
        <dbReference type="ARBA" id="ARBA00022982"/>
    </source>
</evidence>
<dbReference type="InterPro" id="IPR036249">
    <property type="entry name" value="Thioredoxin-like_sf"/>
</dbReference>
<gene>
    <name evidence="10" type="primary">trxA</name>
    <name evidence="10" type="ORF">FPE01S_02_09670</name>
</gene>
<evidence type="ECO:0000313" key="10">
    <source>
        <dbReference type="EMBL" id="GAO43861.1"/>
    </source>
</evidence>
<evidence type="ECO:0000259" key="9">
    <source>
        <dbReference type="PROSITE" id="PS51352"/>
    </source>
</evidence>
<dbReference type="GO" id="GO:0005829">
    <property type="term" value="C:cytosol"/>
    <property type="evidence" value="ECO:0007669"/>
    <property type="project" value="TreeGrafter"/>
</dbReference>
<feature type="site" description="Deprotonates C-terminal active site Cys" evidence="7">
    <location>
        <position position="17"/>
    </location>
</feature>
<evidence type="ECO:0000313" key="11">
    <source>
        <dbReference type="Proteomes" id="UP000033121"/>
    </source>
</evidence>
<dbReference type="Gene3D" id="3.40.30.10">
    <property type="entry name" value="Glutaredoxin"/>
    <property type="match status" value="1"/>
</dbReference>
<dbReference type="OrthoDB" id="9790390at2"/>
<feature type="disulfide bond" description="Redox-active" evidence="8">
    <location>
        <begin position="23"/>
        <end position="26"/>
    </location>
</feature>
<keyword evidence="11" id="KW-1185">Reference proteome</keyword>
<dbReference type="PIRSF" id="PIRSF000077">
    <property type="entry name" value="Thioredoxin"/>
    <property type="match status" value="1"/>
</dbReference>
<evidence type="ECO:0000256" key="8">
    <source>
        <dbReference type="PIRSR" id="PIRSR000077-4"/>
    </source>
</evidence>
<dbReference type="PANTHER" id="PTHR45663">
    <property type="entry name" value="GEO12009P1"/>
    <property type="match status" value="1"/>
</dbReference>
<dbReference type="GO" id="GO:0015035">
    <property type="term" value="F:protein-disulfide reductase activity"/>
    <property type="evidence" value="ECO:0007669"/>
    <property type="project" value="UniProtKB-UniRule"/>
</dbReference>
<dbReference type="InterPro" id="IPR013766">
    <property type="entry name" value="Thioredoxin_domain"/>
</dbReference>
<evidence type="ECO:0000256" key="7">
    <source>
        <dbReference type="PIRSR" id="PIRSR000077-1"/>
    </source>
</evidence>
<dbReference type="STRING" id="1220578.FPE01S_02_09670"/>
<dbReference type="Pfam" id="PF00085">
    <property type="entry name" value="Thioredoxin"/>
    <property type="match status" value="1"/>
</dbReference>
<keyword evidence="5 8" id="KW-0676">Redox-active center</keyword>
<evidence type="ECO:0000256" key="6">
    <source>
        <dbReference type="NCBIfam" id="TIGR01068"/>
    </source>
</evidence>
<feature type="active site" description="Nucleophile" evidence="7">
    <location>
        <position position="23"/>
    </location>
</feature>
<dbReference type="NCBIfam" id="TIGR01068">
    <property type="entry name" value="thioredoxin"/>
    <property type="match status" value="1"/>
</dbReference>
<evidence type="ECO:0000256" key="4">
    <source>
        <dbReference type="ARBA" id="ARBA00023157"/>
    </source>
</evidence>
<sequence length="97" mass="11080">MNSFETHIKGDKPVIVDFFAEWCGPCKMMPPILKEVKDKVGEKATVLKMDIDKNPAYARRYGVQSVPTLMIFRNGQVVWRTSGVTPAREIIRQLDQL</sequence>
<dbReference type="GO" id="GO:0045454">
    <property type="term" value="P:cell redox homeostasis"/>
    <property type="evidence" value="ECO:0007669"/>
    <property type="project" value="TreeGrafter"/>
</dbReference>
<dbReference type="SUPFAM" id="SSF52833">
    <property type="entry name" value="Thioredoxin-like"/>
    <property type="match status" value="1"/>
</dbReference>
<feature type="domain" description="Thioredoxin" evidence="9">
    <location>
        <begin position="1"/>
        <end position="97"/>
    </location>
</feature>
<organism evidence="10 11">
    <name type="scientific">Flavihumibacter petaseus NBRC 106054</name>
    <dbReference type="NCBI Taxonomy" id="1220578"/>
    <lineage>
        <taxon>Bacteria</taxon>
        <taxon>Pseudomonadati</taxon>
        <taxon>Bacteroidota</taxon>
        <taxon>Chitinophagia</taxon>
        <taxon>Chitinophagales</taxon>
        <taxon>Chitinophagaceae</taxon>
        <taxon>Flavihumibacter</taxon>
    </lineage>
</organism>
<keyword evidence="2" id="KW-0813">Transport</keyword>
<reference evidence="10 11" key="1">
    <citation type="submission" date="2015-04" db="EMBL/GenBank/DDBJ databases">
        <title>Whole genome shotgun sequence of Flavihumibacter petaseus NBRC 106054.</title>
        <authorList>
            <person name="Miyazawa S."/>
            <person name="Hosoyama A."/>
            <person name="Hashimoto M."/>
            <person name="Noguchi M."/>
            <person name="Tsuchikane K."/>
            <person name="Ohji S."/>
            <person name="Yamazoe A."/>
            <person name="Ichikawa N."/>
            <person name="Kimura A."/>
            <person name="Fujita N."/>
        </authorList>
    </citation>
    <scope>NUCLEOTIDE SEQUENCE [LARGE SCALE GENOMIC DNA]</scope>
    <source>
        <strain evidence="10 11">NBRC 106054</strain>
    </source>
</reference>
<dbReference type="CDD" id="cd02947">
    <property type="entry name" value="TRX_family"/>
    <property type="match status" value="1"/>
</dbReference>
<evidence type="ECO:0000256" key="5">
    <source>
        <dbReference type="ARBA" id="ARBA00023284"/>
    </source>
</evidence>
<feature type="active site" description="Nucleophile" evidence="7">
    <location>
        <position position="26"/>
    </location>
</feature>
<protein>
    <recommendedName>
        <fullName evidence="6">Thioredoxin</fullName>
    </recommendedName>
</protein>